<proteinExistence type="predicted"/>
<keyword evidence="1" id="KW-0732">Signal</keyword>
<evidence type="ECO:0008006" key="4">
    <source>
        <dbReference type="Google" id="ProtNLM"/>
    </source>
</evidence>
<comment type="caution">
    <text evidence="2">The sequence shown here is derived from an EMBL/GenBank/DDBJ whole genome shotgun (WGS) entry which is preliminary data.</text>
</comment>
<accession>A0ABS9NMF9</accession>
<feature type="signal peptide" evidence="1">
    <location>
        <begin position="1"/>
        <end position="20"/>
    </location>
</feature>
<evidence type="ECO:0000256" key="1">
    <source>
        <dbReference type="SAM" id="SignalP"/>
    </source>
</evidence>
<dbReference type="PROSITE" id="PS51257">
    <property type="entry name" value="PROKAR_LIPOPROTEIN"/>
    <property type="match status" value="1"/>
</dbReference>
<evidence type="ECO:0000313" key="3">
    <source>
        <dbReference type="Proteomes" id="UP001298424"/>
    </source>
</evidence>
<gene>
    <name evidence="2" type="ORF">MB824_01940</name>
</gene>
<name>A0ABS9NMF9_9NEIS</name>
<sequence>MEKLKIWLPLAAALVLGACAATPEQVAARKAAQKRQEQALQVELASQCDEETAKLMAEQFNPPPFANAKQREQFRLRYVDKVSNPMFQACYKMAWQNHISQIRLQRARDFYDDWYSPLRYPWWYW</sequence>
<organism evidence="2 3">
    <name type="scientific">Kingella pumchi</name>
    <dbReference type="NCBI Taxonomy" id="2779506"/>
    <lineage>
        <taxon>Bacteria</taxon>
        <taxon>Pseudomonadati</taxon>
        <taxon>Pseudomonadota</taxon>
        <taxon>Betaproteobacteria</taxon>
        <taxon>Neisseriales</taxon>
        <taxon>Neisseriaceae</taxon>
        <taxon>Kingella</taxon>
    </lineage>
</organism>
<keyword evidence="3" id="KW-1185">Reference proteome</keyword>
<dbReference type="Proteomes" id="UP001298424">
    <property type="component" value="Unassembled WGS sequence"/>
</dbReference>
<dbReference type="EMBL" id="JAKOOW010000006">
    <property type="protein sequence ID" value="MCG6503261.1"/>
    <property type="molecule type" value="Genomic_DNA"/>
</dbReference>
<dbReference type="RefSeq" id="WP_238745439.1">
    <property type="nucleotide sequence ID" value="NZ_JAKOOW010000006.1"/>
</dbReference>
<evidence type="ECO:0000313" key="2">
    <source>
        <dbReference type="EMBL" id="MCG6503261.1"/>
    </source>
</evidence>
<feature type="chain" id="PRO_5045483619" description="Lipoprotein" evidence="1">
    <location>
        <begin position="21"/>
        <end position="125"/>
    </location>
</feature>
<protein>
    <recommendedName>
        <fullName evidence="4">Lipoprotein</fullName>
    </recommendedName>
</protein>
<reference evidence="2 3" key="1">
    <citation type="submission" date="2022-02" db="EMBL/GenBank/DDBJ databases">
        <title>Genome sequence data of Kingella unionensis sp. nov. strain CICC 24913 (CCUG 75125).</title>
        <authorList>
            <person name="Xiao M."/>
        </authorList>
    </citation>
    <scope>NUCLEOTIDE SEQUENCE [LARGE SCALE GENOMIC DNA]</scope>
    <source>
        <strain evidence="2 3">CICC 24913</strain>
    </source>
</reference>